<feature type="compositionally biased region" description="Low complexity" evidence="2">
    <location>
        <begin position="191"/>
        <end position="203"/>
    </location>
</feature>
<evidence type="ECO:0000256" key="2">
    <source>
        <dbReference type="SAM" id="MobiDB-lite"/>
    </source>
</evidence>
<dbReference type="PRINTS" id="PR00080">
    <property type="entry name" value="SDRFAMILY"/>
</dbReference>
<dbReference type="EC" id="1.1.1.100" evidence="4"/>
<dbReference type="PANTHER" id="PTHR42760">
    <property type="entry name" value="SHORT-CHAIN DEHYDROGENASES/REDUCTASES FAMILY MEMBER"/>
    <property type="match status" value="1"/>
</dbReference>
<dbReference type="InterPro" id="IPR002347">
    <property type="entry name" value="SDR_fam"/>
</dbReference>
<protein>
    <submittedName>
        <fullName evidence="4">3-oxoacyl-ACP reductase</fullName>
        <ecNumber evidence="4">1.1.1.100</ecNumber>
    </submittedName>
</protein>
<evidence type="ECO:0000259" key="3">
    <source>
        <dbReference type="SMART" id="SM00822"/>
    </source>
</evidence>
<keyword evidence="4" id="KW-0560">Oxidoreductase</keyword>
<dbReference type="EMBL" id="JANAFB010000001">
    <property type="protein sequence ID" value="MCP3424540.1"/>
    <property type="molecule type" value="Genomic_DNA"/>
</dbReference>
<dbReference type="PRINTS" id="PR00081">
    <property type="entry name" value="GDHRDH"/>
</dbReference>
<evidence type="ECO:0000256" key="1">
    <source>
        <dbReference type="ARBA" id="ARBA00006484"/>
    </source>
</evidence>
<sequence>MTDSYARLINTPVGARAARALGLPRPSELRRYRPGADALPGREVLVLGDAGTDSLAAGLLARGCSVYRHPEPRAAYAAVVADFTAAQDPADLQRTALDLGHALKGLAAHGRIVVLGRPGAPEDEPGLAAARAGVVGLMRSVAHEVRRGATCNALLLADGVEPGSDDAAGPLAFLLSTRSAYVNGQPLTVRAGGASRPTPTGPRGPDRRGDRGGAGIGAAIVRRLSRDGARVLLVDVPAAGEALAAVANEVGGVALQLDITAADAGRRIAEVAGARLGPIDVFVHNAGITRDKLLANMDEARWASVIAVNLSAQLAINRQLLESGELGAAPRFVSLASTSGIAGNRGQSNYAASKAGIIGMVAAEAERFAAAGGTVNAVAPGFIETEMTRAMPAVTREVARRLNSLQQGGVPDDVAQAVGFLASDAAGGVTGQTLRVCGQSMVGA</sequence>
<dbReference type="FunFam" id="3.40.50.720:FF:000338">
    <property type="entry name" value="3-oxoacyl-ACP reductase FabG"/>
    <property type="match status" value="1"/>
</dbReference>
<evidence type="ECO:0000313" key="5">
    <source>
        <dbReference type="Proteomes" id="UP001139502"/>
    </source>
</evidence>
<dbReference type="SUPFAM" id="SSF51735">
    <property type="entry name" value="NAD(P)-binding Rossmann-fold domains"/>
    <property type="match status" value="2"/>
</dbReference>
<dbReference type="AlphaFoldDB" id="A0A9X2KH68"/>
<organism evidence="4 5">
    <name type="scientific">Rothia santali</name>
    <dbReference type="NCBI Taxonomy" id="2949643"/>
    <lineage>
        <taxon>Bacteria</taxon>
        <taxon>Bacillati</taxon>
        <taxon>Actinomycetota</taxon>
        <taxon>Actinomycetes</taxon>
        <taxon>Micrococcales</taxon>
        <taxon>Micrococcaceae</taxon>
        <taxon>Rothia</taxon>
    </lineage>
</organism>
<dbReference type="SMART" id="SM00822">
    <property type="entry name" value="PKS_KR"/>
    <property type="match status" value="1"/>
</dbReference>
<dbReference type="Pfam" id="PF13561">
    <property type="entry name" value="adh_short_C2"/>
    <property type="match status" value="1"/>
</dbReference>
<gene>
    <name evidence="4" type="ORF">NBM05_00425</name>
</gene>
<dbReference type="RefSeq" id="WP_254164175.1">
    <property type="nucleotide sequence ID" value="NZ_JANAFB010000001.1"/>
</dbReference>
<dbReference type="GO" id="GO:0004316">
    <property type="term" value="F:3-oxoacyl-[acyl-carrier-protein] reductase (NADPH) activity"/>
    <property type="evidence" value="ECO:0007669"/>
    <property type="project" value="UniProtKB-EC"/>
</dbReference>
<dbReference type="Gene3D" id="3.40.50.720">
    <property type="entry name" value="NAD(P)-binding Rossmann-like Domain"/>
    <property type="match status" value="2"/>
</dbReference>
<comment type="caution">
    <text evidence="4">The sequence shown here is derived from an EMBL/GenBank/DDBJ whole genome shotgun (WGS) entry which is preliminary data.</text>
</comment>
<keyword evidence="5" id="KW-1185">Reference proteome</keyword>
<comment type="similarity">
    <text evidence="1">Belongs to the short-chain dehydrogenases/reductases (SDR) family.</text>
</comment>
<dbReference type="InterPro" id="IPR057326">
    <property type="entry name" value="KR_dom"/>
</dbReference>
<proteinExistence type="inferred from homology"/>
<accession>A0A9X2KH68</accession>
<dbReference type="PANTHER" id="PTHR42760:SF78">
    <property type="entry name" value="3-OXOACYL-[ACYL-CARRIER-PROTEIN] REDUCTASE [NADH]"/>
    <property type="match status" value="1"/>
</dbReference>
<evidence type="ECO:0000313" key="4">
    <source>
        <dbReference type="EMBL" id="MCP3424540.1"/>
    </source>
</evidence>
<dbReference type="InterPro" id="IPR036291">
    <property type="entry name" value="NAD(P)-bd_dom_sf"/>
</dbReference>
<feature type="domain" description="Ketoreductase" evidence="3">
    <location>
        <begin position="212"/>
        <end position="386"/>
    </location>
</feature>
<name>A0A9X2KH68_9MICC</name>
<dbReference type="Proteomes" id="UP001139502">
    <property type="component" value="Unassembled WGS sequence"/>
</dbReference>
<feature type="region of interest" description="Disordered" evidence="2">
    <location>
        <begin position="188"/>
        <end position="213"/>
    </location>
</feature>
<reference evidence="4" key="1">
    <citation type="submission" date="2022-06" db="EMBL/GenBank/DDBJ databases">
        <title>Rothia sp. isolated from sandalwood seedling.</title>
        <authorList>
            <person name="Tuikhar N."/>
            <person name="Kirdat K."/>
            <person name="Thorat V."/>
            <person name="Swetha P."/>
            <person name="Padma S."/>
            <person name="Sundararaj R."/>
            <person name="Yadav A."/>
        </authorList>
    </citation>
    <scope>NUCLEOTIDE SEQUENCE</scope>
    <source>
        <strain evidence="4">AR01</strain>
    </source>
</reference>
<dbReference type="NCBIfam" id="NF006110">
    <property type="entry name" value="PRK08261.1"/>
    <property type="match status" value="1"/>
</dbReference>